<dbReference type="AlphaFoldDB" id="A0A699IPJ2"/>
<name>A0A699IPJ2_TANCI</name>
<protein>
    <submittedName>
        <fullName evidence="3">Uncharacterized protein</fullName>
    </submittedName>
</protein>
<evidence type="ECO:0000313" key="3">
    <source>
        <dbReference type="EMBL" id="GEZ67681.1"/>
    </source>
</evidence>
<feature type="chain" id="PRO_5025541839" evidence="2">
    <location>
        <begin position="24"/>
        <end position="93"/>
    </location>
</feature>
<dbReference type="EMBL" id="BKCJ010308797">
    <property type="protein sequence ID" value="GEZ67681.1"/>
    <property type="molecule type" value="Genomic_DNA"/>
</dbReference>
<evidence type="ECO:0000256" key="2">
    <source>
        <dbReference type="SAM" id="SignalP"/>
    </source>
</evidence>
<reference evidence="3" key="1">
    <citation type="journal article" date="2019" name="Sci. Rep.">
        <title>Draft genome of Tanacetum cinerariifolium, the natural source of mosquito coil.</title>
        <authorList>
            <person name="Yamashiro T."/>
            <person name="Shiraishi A."/>
            <person name="Satake H."/>
            <person name="Nakayama K."/>
        </authorList>
    </citation>
    <scope>NUCLEOTIDE SEQUENCE</scope>
</reference>
<keyword evidence="2" id="KW-0732">Signal</keyword>
<feature type="region of interest" description="Disordered" evidence="1">
    <location>
        <begin position="23"/>
        <end position="71"/>
    </location>
</feature>
<proteinExistence type="predicted"/>
<organism evidence="3">
    <name type="scientific">Tanacetum cinerariifolium</name>
    <name type="common">Dalmatian daisy</name>
    <name type="synonym">Chrysanthemum cinerariifolium</name>
    <dbReference type="NCBI Taxonomy" id="118510"/>
    <lineage>
        <taxon>Eukaryota</taxon>
        <taxon>Viridiplantae</taxon>
        <taxon>Streptophyta</taxon>
        <taxon>Embryophyta</taxon>
        <taxon>Tracheophyta</taxon>
        <taxon>Spermatophyta</taxon>
        <taxon>Magnoliopsida</taxon>
        <taxon>eudicotyledons</taxon>
        <taxon>Gunneridae</taxon>
        <taxon>Pentapetalae</taxon>
        <taxon>asterids</taxon>
        <taxon>campanulids</taxon>
        <taxon>Asterales</taxon>
        <taxon>Asteraceae</taxon>
        <taxon>Asteroideae</taxon>
        <taxon>Anthemideae</taxon>
        <taxon>Anthemidinae</taxon>
        <taxon>Tanacetum</taxon>
    </lineage>
</organism>
<feature type="compositionally biased region" description="Basic and acidic residues" evidence="1">
    <location>
        <begin position="37"/>
        <end position="51"/>
    </location>
</feature>
<sequence>KRLSLCFVVLLWLWLCVWKMGQGGKGTGKMRRSSKRMNGDKALTDHDKPTVMEEESQDLINDDGLNGDNNMDEALVHETTSNVNGSFDANKSM</sequence>
<feature type="signal peptide" evidence="2">
    <location>
        <begin position="1"/>
        <end position="23"/>
    </location>
</feature>
<feature type="compositionally biased region" description="Acidic residues" evidence="1">
    <location>
        <begin position="52"/>
        <end position="61"/>
    </location>
</feature>
<feature type="non-terminal residue" evidence="3">
    <location>
        <position position="1"/>
    </location>
</feature>
<evidence type="ECO:0000256" key="1">
    <source>
        <dbReference type="SAM" id="MobiDB-lite"/>
    </source>
</evidence>
<gene>
    <name evidence="3" type="ORF">Tci_539654</name>
</gene>
<comment type="caution">
    <text evidence="3">The sequence shown here is derived from an EMBL/GenBank/DDBJ whole genome shotgun (WGS) entry which is preliminary data.</text>
</comment>
<accession>A0A699IPJ2</accession>